<dbReference type="RefSeq" id="XP_028470877.1">
    <property type="nucleotide sequence ID" value="XM_028608612.1"/>
</dbReference>
<dbReference type="PANTHER" id="PTHR31694:SF8">
    <property type="entry name" value="STRESS RESPONSE PROTEIN RDS1P"/>
    <property type="match status" value="1"/>
</dbReference>
<dbReference type="AlphaFoldDB" id="A0A3N2Q8G8"/>
<evidence type="ECO:0000313" key="3">
    <source>
        <dbReference type="Proteomes" id="UP000272025"/>
    </source>
</evidence>
<reference evidence="2 3" key="1">
    <citation type="journal article" date="2018" name="Mol. Ecol.">
        <title>The obligate alkalophilic soda-lake fungus Sodiomyces alkalinus has shifted to a protein diet.</title>
        <authorList>
            <person name="Grum-Grzhimaylo A.A."/>
            <person name="Falkoski D.L."/>
            <person name="van den Heuvel J."/>
            <person name="Valero-Jimenez C.A."/>
            <person name="Min B."/>
            <person name="Choi I.G."/>
            <person name="Lipzen A."/>
            <person name="Daum C.G."/>
            <person name="Aanen D.K."/>
            <person name="Tsang A."/>
            <person name="Henrissat B."/>
            <person name="Bilanenko E.N."/>
            <person name="de Vries R.P."/>
            <person name="van Kan J.A.L."/>
            <person name="Grigoriev I.V."/>
            <person name="Debets A.J.M."/>
        </authorList>
    </citation>
    <scope>NUCLEOTIDE SEQUENCE [LARGE SCALE GENOMIC DNA]</scope>
    <source>
        <strain evidence="2 3">F11</strain>
    </source>
</reference>
<dbReference type="InterPro" id="IPR052965">
    <property type="entry name" value="Pigment-catalase-like"/>
</dbReference>
<dbReference type="EMBL" id="ML119051">
    <property type="protein sequence ID" value="ROT43071.1"/>
    <property type="molecule type" value="Genomic_DNA"/>
</dbReference>
<dbReference type="GeneID" id="39577090"/>
<evidence type="ECO:0000313" key="2">
    <source>
        <dbReference type="EMBL" id="ROT43071.1"/>
    </source>
</evidence>
<organism evidence="2 3">
    <name type="scientific">Sodiomyces alkalinus (strain CBS 110278 / VKM F-3762 / F11)</name>
    <name type="common">Alkaliphilic filamentous fungus</name>
    <dbReference type="NCBI Taxonomy" id="1314773"/>
    <lineage>
        <taxon>Eukaryota</taxon>
        <taxon>Fungi</taxon>
        <taxon>Dikarya</taxon>
        <taxon>Ascomycota</taxon>
        <taxon>Pezizomycotina</taxon>
        <taxon>Sordariomycetes</taxon>
        <taxon>Hypocreomycetidae</taxon>
        <taxon>Glomerellales</taxon>
        <taxon>Plectosphaerellaceae</taxon>
        <taxon>Sodiomyces</taxon>
    </lineage>
</organism>
<dbReference type="InterPro" id="IPR009078">
    <property type="entry name" value="Ferritin-like_SF"/>
</dbReference>
<accession>A0A3N2Q8G8</accession>
<name>A0A3N2Q8G8_SODAK</name>
<dbReference type="STRING" id="1314773.A0A3N2Q8G8"/>
<dbReference type="CDD" id="cd00657">
    <property type="entry name" value="Ferritin_like"/>
    <property type="match status" value="1"/>
</dbReference>
<dbReference type="Proteomes" id="UP000272025">
    <property type="component" value="Unassembled WGS sequence"/>
</dbReference>
<dbReference type="SUPFAM" id="SSF47240">
    <property type="entry name" value="Ferritin-like"/>
    <property type="match status" value="1"/>
</dbReference>
<dbReference type="Pfam" id="PF13668">
    <property type="entry name" value="Ferritin_2"/>
    <property type="match status" value="1"/>
</dbReference>
<dbReference type="PANTHER" id="PTHR31694">
    <property type="entry name" value="DESICCATION-LIKE PROTEIN"/>
    <property type="match status" value="1"/>
</dbReference>
<sequence>MTFSLKTALMASLAAVAYALPSGPKLDQDQMNLYKLAKRQNDRARQSGLTDIDILQFALTLEWLEGVFYQQGFARFPPEDFAALGLSPQEIADLRKVGETEFDHASFLQSAIAQAGFQPVQPCNYNFGFTDAAGMVATALVLESVGVSAYLGAASLVADAGILTAAGSILTVEARHQTFLRAATRQIAIPQPFDTPLGPRAVFSLAAPFFESCPEGSNLLVEPFPALAMADPAANPAAVAIGSVVRLQSEAAPQAVACGFTTGGLPGGTTFSPFDAATGGCEVPQHISGVVYVSLTSEAPLNGVLTDEITLAGPMVLTIS</sequence>
<evidence type="ECO:0000256" key="1">
    <source>
        <dbReference type="SAM" id="SignalP"/>
    </source>
</evidence>
<protein>
    <submittedName>
        <fullName evidence="2">Twin-arginine translocation pathway signal</fullName>
    </submittedName>
</protein>
<feature type="chain" id="PRO_5018119799" evidence="1">
    <location>
        <begin position="20"/>
        <end position="320"/>
    </location>
</feature>
<feature type="signal peptide" evidence="1">
    <location>
        <begin position="1"/>
        <end position="19"/>
    </location>
</feature>
<keyword evidence="3" id="KW-1185">Reference proteome</keyword>
<gene>
    <name evidence="2" type="ORF">SODALDRAFT_288834</name>
</gene>
<dbReference type="OrthoDB" id="1001765at2759"/>
<keyword evidence="1" id="KW-0732">Signal</keyword>
<proteinExistence type="predicted"/>